<keyword evidence="2" id="KW-1185">Reference proteome</keyword>
<proteinExistence type="predicted"/>
<name>A0ABS8PVD7_9BACT</name>
<dbReference type="Proteomes" id="UP001199816">
    <property type="component" value="Unassembled WGS sequence"/>
</dbReference>
<sequence length="202" mass="23359">MEETKLSLSPEEWAIVADPEIILTKNAVLHKIKSSLEALHQWQLDFVKEHMHRLPADLFTNAGKISRGENYNGLPYLILDYPRNFGQEHIFAIRSLFWWGKQVSTTLHLSGKWKAQFAPRLMAQPALFRDAALYISDYGNEWEHDVQGNSYRPFNETTLQQQPGLEQSAAFVKIASFAPIVQLEQAPEIWQTAFRKFLELLF</sequence>
<gene>
    <name evidence="1" type="ORF">LQ567_19840</name>
</gene>
<protein>
    <submittedName>
        <fullName evidence="1">Uncharacterized protein</fullName>
    </submittedName>
</protein>
<organism evidence="1 2">
    <name type="scientific">Niabella pedocola</name>
    <dbReference type="NCBI Taxonomy" id="1752077"/>
    <lineage>
        <taxon>Bacteria</taxon>
        <taxon>Pseudomonadati</taxon>
        <taxon>Bacteroidota</taxon>
        <taxon>Chitinophagia</taxon>
        <taxon>Chitinophagales</taxon>
        <taxon>Chitinophagaceae</taxon>
        <taxon>Niabella</taxon>
    </lineage>
</organism>
<evidence type="ECO:0000313" key="2">
    <source>
        <dbReference type="Proteomes" id="UP001199816"/>
    </source>
</evidence>
<evidence type="ECO:0000313" key="1">
    <source>
        <dbReference type="EMBL" id="MCD2425047.1"/>
    </source>
</evidence>
<comment type="caution">
    <text evidence="1">The sequence shown here is derived from an EMBL/GenBank/DDBJ whole genome shotgun (WGS) entry which is preliminary data.</text>
</comment>
<reference evidence="1 2" key="1">
    <citation type="submission" date="2021-11" db="EMBL/GenBank/DDBJ databases">
        <title>Genomic of Niabella pedocola.</title>
        <authorList>
            <person name="Wu T."/>
        </authorList>
    </citation>
    <scope>NUCLEOTIDE SEQUENCE [LARGE SCALE GENOMIC DNA]</scope>
    <source>
        <strain evidence="1 2">JCM 31011</strain>
    </source>
</reference>
<accession>A0ABS8PVD7</accession>
<dbReference type="EMBL" id="JAJNEC010000006">
    <property type="protein sequence ID" value="MCD2425047.1"/>
    <property type="molecule type" value="Genomic_DNA"/>
</dbReference>
<dbReference type="RefSeq" id="WP_231007451.1">
    <property type="nucleotide sequence ID" value="NZ_JAJNEC010000006.1"/>
</dbReference>